<sequence length="60" mass="7191">MKIQSNADRLLLRRELRKRLDDYYSSLSQLGMTNQQYDVLRGRIAEITDLIAYFELDEHD</sequence>
<gene>
    <name evidence="1" type="ORF">QV06_01115</name>
</gene>
<organism evidence="1 2">
    <name type="scientific">Gallibacterium genomosp. 3</name>
    <dbReference type="NCBI Taxonomy" id="505345"/>
    <lineage>
        <taxon>Bacteria</taxon>
        <taxon>Pseudomonadati</taxon>
        <taxon>Pseudomonadota</taxon>
        <taxon>Gammaproteobacteria</taxon>
        <taxon>Pasteurellales</taxon>
        <taxon>Pasteurellaceae</taxon>
        <taxon>Gallibacterium</taxon>
    </lineage>
</organism>
<dbReference type="RefSeq" id="WP_065236567.1">
    <property type="nucleotide sequence ID" value="NZ_JTJR01000005.1"/>
</dbReference>
<accession>A0A1A7PUN4</accession>
<protein>
    <submittedName>
        <fullName evidence="1">Uncharacterized protein</fullName>
    </submittedName>
</protein>
<dbReference type="Proteomes" id="UP000092626">
    <property type="component" value="Unassembled WGS sequence"/>
</dbReference>
<proteinExistence type="predicted"/>
<dbReference type="AlphaFoldDB" id="A0A1A7PUN4"/>
<comment type="caution">
    <text evidence="1">The sequence shown here is derived from an EMBL/GenBank/DDBJ whole genome shotgun (WGS) entry which is preliminary data.</text>
</comment>
<dbReference type="STRING" id="505345.QV06_01115"/>
<evidence type="ECO:0000313" key="1">
    <source>
        <dbReference type="EMBL" id="OBX05759.1"/>
    </source>
</evidence>
<evidence type="ECO:0000313" key="2">
    <source>
        <dbReference type="Proteomes" id="UP000092626"/>
    </source>
</evidence>
<name>A0A1A7PUN4_9PAST</name>
<dbReference type="EMBL" id="JTJR01000005">
    <property type="protein sequence ID" value="OBX05759.1"/>
    <property type="molecule type" value="Genomic_DNA"/>
</dbReference>
<reference evidence="1 2" key="1">
    <citation type="submission" date="2014-11" db="EMBL/GenBank/DDBJ databases">
        <title>Pan-genome of Gallibacterium spp.</title>
        <authorList>
            <person name="Kudirkiene E."/>
            <person name="Bojesen A.M."/>
        </authorList>
    </citation>
    <scope>NUCLEOTIDE SEQUENCE [LARGE SCALE GENOMIC DNA]</scope>
    <source>
        <strain evidence="1 2">59/S3/89</strain>
    </source>
</reference>